<dbReference type="InterPro" id="IPR052157">
    <property type="entry name" value="BCAA_transport_permease"/>
</dbReference>
<keyword evidence="2" id="KW-0813">Transport</keyword>
<evidence type="ECO:0000256" key="7">
    <source>
        <dbReference type="ARBA" id="ARBA00022989"/>
    </source>
</evidence>
<dbReference type="CDD" id="cd06582">
    <property type="entry name" value="TM_PBP1_LivH_like"/>
    <property type="match status" value="1"/>
</dbReference>
<accession>A0ABD5PV16</accession>
<feature type="transmembrane region" description="Helical" evidence="10">
    <location>
        <begin position="131"/>
        <end position="155"/>
    </location>
</feature>
<feature type="transmembrane region" description="Helical" evidence="10">
    <location>
        <begin position="344"/>
        <end position="365"/>
    </location>
</feature>
<gene>
    <name evidence="11" type="ORF">ACFO5R_21145</name>
</gene>
<name>A0ABD5PV16_9EURY</name>
<evidence type="ECO:0000256" key="6">
    <source>
        <dbReference type="ARBA" id="ARBA00022970"/>
    </source>
</evidence>
<dbReference type="GO" id="GO:0006865">
    <property type="term" value="P:amino acid transport"/>
    <property type="evidence" value="ECO:0007669"/>
    <property type="project" value="UniProtKB-KW"/>
</dbReference>
<evidence type="ECO:0000256" key="8">
    <source>
        <dbReference type="ARBA" id="ARBA00023136"/>
    </source>
</evidence>
<dbReference type="RefSeq" id="WP_250141173.1">
    <property type="nucleotide sequence ID" value="NZ_JALIQP010000003.1"/>
</dbReference>
<dbReference type="Pfam" id="PF02653">
    <property type="entry name" value="BPD_transp_2"/>
    <property type="match status" value="1"/>
</dbReference>
<evidence type="ECO:0000256" key="1">
    <source>
        <dbReference type="ARBA" id="ARBA00004651"/>
    </source>
</evidence>
<dbReference type="GO" id="GO:0005886">
    <property type="term" value="C:plasma membrane"/>
    <property type="evidence" value="ECO:0007669"/>
    <property type="project" value="UniProtKB-SubCell"/>
</dbReference>
<keyword evidence="8 10" id="KW-0472">Membrane</keyword>
<evidence type="ECO:0000256" key="10">
    <source>
        <dbReference type="SAM" id="Phobius"/>
    </source>
</evidence>
<evidence type="ECO:0000313" key="11">
    <source>
        <dbReference type="EMBL" id="MFC4544440.1"/>
    </source>
</evidence>
<feature type="transmembrane region" description="Helical" evidence="10">
    <location>
        <begin position="292"/>
        <end position="310"/>
    </location>
</feature>
<reference evidence="11 12" key="1">
    <citation type="journal article" date="2019" name="Int. J. Syst. Evol. Microbiol.">
        <title>The Global Catalogue of Microorganisms (GCM) 10K type strain sequencing project: providing services to taxonomists for standard genome sequencing and annotation.</title>
        <authorList>
            <consortium name="The Broad Institute Genomics Platform"/>
            <consortium name="The Broad Institute Genome Sequencing Center for Infectious Disease"/>
            <person name="Wu L."/>
            <person name="Ma J."/>
        </authorList>
    </citation>
    <scope>NUCLEOTIDE SEQUENCE [LARGE SCALE GENOMIC DNA]</scope>
    <source>
        <strain evidence="11 12">WLHS5</strain>
    </source>
</reference>
<comment type="caution">
    <text evidence="11">The sequence shown here is derived from an EMBL/GenBank/DDBJ whole genome shotgun (WGS) entry which is preliminary data.</text>
</comment>
<dbReference type="AlphaFoldDB" id="A0ABD5PV16"/>
<dbReference type="EMBL" id="JBHSFA010000011">
    <property type="protein sequence ID" value="MFC4544440.1"/>
    <property type="molecule type" value="Genomic_DNA"/>
</dbReference>
<keyword evidence="6" id="KW-0029">Amino-acid transport</keyword>
<evidence type="ECO:0000256" key="3">
    <source>
        <dbReference type="ARBA" id="ARBA00022475"/>
    </source>
</evidence>
<keyword evidence="4" id="KW-0997">Cell inner membrane</keyword>
<feature type="transmembrane region" description="Helical" evidence="10">
    <location>
        <begin position="18"/>
        <end position="39"/>
    </location>
</feature>
<comment type="similarity">
    <text evidence="9">Belongs to the binding-protein-dependent transport system permease family. LivHM subfamily.</text>
</comment>
<keyword evidence="3" id="KW-1003">Cell membrane</keyword>
<keyword evidence="12" id="KW-1185">Reference proteome</keyword>
<dbReference type="InterPro" id="IPR001851">
    <property type="entry name" value="ABC_transp_permease"/>
</dbReference>
<keyword evidence="7 10" id="KW-1133">Transmembrane helix</keyword>
<comment type="subcellular location">
    <subcellularLocation>
        <location evidence="1">Cell membrane</location>
        <topology evidence="1">Multi-pass membrane protein</topology>
    </subcellularLocation>
</comment>
<evidence type="ECO:0000256" key="4">
    <source>
        <dbReference type="ARBA" id="ARBA00022519"/>
    </source>
</evidence>
<feature type="transmembrane region" description="Helical" evidence="10">
    <location>
        <begin position="266"/>
        <end position="286"/>
    </location>
</feature>
<organism evidence="11 12">
    <name type="scientific">Halosolutus amylolyticus</name>
    <dbReference type="NCBI Taxonomy" id="2932267"/>
    <lineage>
        <taxon>Archaea</taxon>
        <taxon>Methanobacteriati</taxon>
        <taxon>Methanobacteriota</taxon>
        <taxon>Stenosarchaea group</taxon>
        <taxon>Halobacteria</taxon>
        <taxon>Halobacteriales</taxon>
        <taxon>Natrialbaceae</taxon>
        <taxon>Halosolutus</taxon>
    </lineage>
</organism>
<proteinExistence type="inferred from homology"/>
<feature type="transmembrane region" description="Helical" evidence="10">
    <location>
        <begin position="51"/>
        <end position="76"/>
    </location>
</feature>
<dbReference type="Proteomes" id="UP001595898">
    <property type="component" value="Unassembled WGS sequence"/>
</dbReference>
<evidence type="ECO:0000256" key="9">
    <source>
        <dbReference type="ARBA" id="ARBA00037998"/>
    </source>
</evidence>
<evidence type="ECO:0000313" key="12">
    <source>
        <dbReference type="Proteomes" id="UP001595898"/>
    </source>
</evidence>
<sequence>MALAAGRRYLTGVTIEQWFGIVLLAGLGVLLLDLARRLVLGDLRFGTFSLFLWRGLVDGLIVALAAAGLSMTYAILKFANFSHGDLVTTGAFTGWTAAYVVGGTGVAEFGSRILLNANRGTSARELDMHLFGAPIAIGIGLLVAAVGTILVALAIDRLVYRRMRNAGGIPLLIASVGVALALRYLIVFVYGEQTRGVTRSSPSLEHGLVFWTDSLHVHQFTLVVIGVTLMIALHLLLQHTKLGTSMRAMADNRDLALVTGIPTERVILMTWIIGAGLTGMAGYLVVLEQGTLSFNTGWFLLLLIFSAVILGGIGSVYGAIAGGLIIGLATNVSLVWIPGDLTNVAAFTLMILILIFRPSGIFGGVETA</sequence>
<evidence type="ECO:0000256" key="5">
    <source>
        <dbReference type="ARBA" id="ARBA00022692"/>
    </source>
</evidence>
<evidence type="ECO:0000256" key="2">
    <source>
        <dbReference type="ARBA" id="ARBA00022448"/>
    </source>
</evidence>
<protein>
    <submittedName>
        <fullName evidence="11">Branched-chain amino acid ABC transporter permease</fullName>
    </submittedName>
</protein>
<feature type="transmembrane region" description="Helical" evidence="10">
    <location>
        <begin position="217"/>
        <end position="237"/>
    </location>
</feature>
<dbReference type="PANTHER" id="PTHR11795">
    <property type="entry name" value="BRANCHED-CHAIN AMINO ACID TRANSPORT SYSTEM PERMEASE PROTEIN LIVH"/>
    <property type="match status" value="1"/>
</dbReference>
<dbReference type="PANTHER" id="PTHR11795:SF371">
    <property type="entry name" value="HIGH-AFFINITY BRANCHED-CHAIN AMINO ACID TRANSPORT SYSTEM PERMEASE PROTEIN LIVH"/>
    <property type="match status" value="1"/>
</dbReference>
<feature type="transmembrane region" description="Helical" evidence="10">
    <location>
        <begin position="167"/>
        <end position="190"/>
    </location>
</feature>
<keyword evidence="5 10" id="KW-0812">Transmembrane</keyword>